<dbReference type="AlphaFoldDB" id="A0AA43Q4S8"/>
<name>A0AA43Q4S8_9GAMM</name>
<reference evidence="2" key="1">
    <citation type="submission" date="2023-01" db="EMBL/GenBank/DDBJ databases">
        <title>Biogeochemical cycle of methane in antarctic sediments.</title>
        <authorList>
            <person name="Roldan D.M."/>
            <person name="Menes R.J."/>
        </authorList>
    </citation>
    <scope>NUCLEOTIDE SEQUENCE [LARGE SCALE GENOMIC DNA]</scope>
    <source>
        <strain evidence="2">K-2018 MAG008</strain>
    </source>
</reference>
<accession>A0AA43Q4S8</accession>
<keyword evidence="1" id="KW-0732">Signal</keyword>
<keyword evidence="3" id="KW-1185">Reference proteome</keyword>
<feature type="signal peptide" evidence="1">
    <location>
        <begin position="1"/>
        <end position="20"/>
    </location>
</feature>
<proteinExistence type="predicted"/>
<dbReference type="Proteomes" id="UP001160519">
    <property type="component" value="Unassembled WGS sequence"/>
</dbReference>
<evidence type="ECO:0000313" key="3">
    <source>
        <dbReference type="Proteomes" id="UP001160519"/>
    </source>
</evidence>
<comment type="caution">
    <text evidence="2">The sequence shown here is derived from an EMBL/GenBank/DDBJ whole genome shotgun (WGS) entry which is preliminary data.</text>
</comment>
<evidence type="ECO:0008006" key="4">
    <source>
        <dbReference type="Google" id="ProtNLM"/>
    </source>
</evidence>
<evidence type="ECO:0000313" key="2">
    <source>
        <dbReference type="EMBL" id="MDI1230562.1"/>
    </source>
</evidence>
<sequence length="223" mass="24845">MSAKILLSALLLVIQSYAYATNTDSPYFKGGKVDAFYDRKDNADFQVNSILWSPSFKGGYGVQVSETGGQDTHYLGGFVRPLLTRPELADLILGAQEILRGNAKQTEVQGEYRLPSGLGFGGGFVDRNLSDQDITFAKISYRNQWQSIKYIVSTQWQRFQERDYPGGYLALYNKQLMATWGNDGEQWRGTLGYVAPDQGASELRPALEVFYMDNTLGSVDVSS</sequence>
<evidence type="ECO:0000256" key="1">
    <source>
        <dbReference type="SAM" id="SignalP"/>
    </source>
</evidence>
<protein>
    <recommendedName>
        <fullName evidence="4">Capsule assembly Wzi family protein</fullName>
    </recommendedName>
</protein>
<dbReference type="EMBL" id="JAQSDF010000011">
    <property type="protein sequence ID" value="MDI1230562.1"/>
    <property type="molecule type" value="Genomic_DNA"/>
</dbReference>
<feature type="chain" id="PRO_5041351577" description="Capsule assembly Wzi family protein" evidence="1">
    <location>
        <begin position="21"/>
        <end position="223"/>
    </location>
</feature>
<gene>
    <name evidence="2" type="ORF">PSU93_05370</name>
</gene>
<organism evidence="2 3">
    <name type="scientific">Candidatus Methylobacter titanis</name>
    <dbReference type="NCBI Taxonomy" id="3053457"/>
    <lineage>
        <taxon>Bacteria</taxon>
        <taxon>Pseudomonadati</taxon>
        <taxon>Pseudomonadota</taxon>
        <taxon>Gammaproteobacteria</taxon>
        <taxon>Methylococcales</taxon>
        <taxon>Methylococcaceae</taxon>
        <taxon>Methylobacter</taxon>
    </lineage>
</organism>